<dbReference type="KEGG" id="aft:BBF96_09210"/>
<name>A0A3S9SZ23_9FIRM</name>
<gene>
    <name evidence="2" type="ORF">BBF96_09210</name>
</gene>
<keyword evidence="1" id="KW-1133">Transmembrane helix</keyword>
<dbReference type="OrthoDB" id="9800383at2"/>
<organism evidence="2 3">
    <name type="scientific">Anoxybacter fermentans</name>
    <dbReference type="NCBI Taxonomy" id="1323375"/>
    <lineage>
        <taxon>Bacteria</taxon>
        <taxon>Bacillati</taxon>
        <taxon>Bacillota</taxon>
        <taxon>Clostridia</taxon>
        <taxon>Halanaerobiales</taxon>
        <taxon>Anoxybacter</taxon>
    </lineage>
</organism>
<dbReference type="InterPro" id="IPR025664">
    <property type="entry name" value="Spore_III_AC/AD"/>
</dbReference>
<feature type="transmembrane region" description="Helical" evidence="1">
    <location>
        <begin position="6"/>
        <end position="23"/>
    </location>
</feature>
<sequence>MQIDLIFKLAGLGIFVAVIKLVLDQADKKEIAQMVTLSAVLISFFWVVRLISQLFGEIRAVFGL</sequence>
<evidence type="ECO:0000256" key="1">
    <source>
        <dbReference type="SAM" id="Phobius"/>
    </source>
</evidence>
<dbReference type="AlphaFoldDB" id="A0A3S9SZ23"/>
<keyword evidence="3" id="KW-1185">Reference proteome</keyword>
<keyword evidence="1" id="KW-0472">Membrane</keyword>
<protein>
    <submittedName>
        <fullName evidence="2">Stage III sporulation protein AC</fullName>
    </submittedName>
</protein>
<dbReference type="Pfam" id="PF06686">
    <property type="entry name" value="SpoIIIAC"/>
    <property type="match status" value="1"/>
</dbReference>
<proteinExistence type="predicted"/>
<dbReference type="Proteomes" id="UP000267250">
    <property type="component" value="Chromosome"/>
</dbReference>
<dbReference type="RefSeq" id="WP_127016889.1">
    <property type="nucleotide sequence ID" value="NZ_CP016379.1"/>
</dbReference>
<dbReference type="InterPro" id="IPR009570">
    <property type="entry name" value="Spore_III_AC"/>
</dbReference>
<accession>A0A3S9SZ23</accession>
<evidence type="ECO:0000313" key="3">
    <source>
        <dbReference type="Proteomes" id="UP000267250"/>
    </source>
</evidence>
<keyword evidence="1" id="KW-0812">Transmembrane</keyword>
<reference evidence="2 3" key="1">
    <citation type="submission" date="2016-07" db="EMBL/GenBank/DDBJ databases">
        <title>Genome and transcriptome analysis of iron-reducing fermentative bacteria Anoxybacter fermentans.</title>
        <authorList>
            <person name="Zeng X."/>
            <person name="Shao Z."/>
        </authorList>
    </citation>
    <scope>NUCLEOTIDE SEQUENCE [LARGE SCALE GENOMIC DNA]</scope>
    <source>
        <strain evidence="2 3">DY22613</strain>
    </source>
</reference>
<dbReference type="EMBL" id="CP016379">
    <property type="protein sequence ID" value="AZR73549.1"/>
    <property type="molecule type" value="Genomic_DNA"/>
</dbReference>
<dbReference type="NCBIfam" id="TIGR02848">
    <property type="entry name" value="spore_III_AC"/>
    <property type="match status" value="1"/>
</dbReference>
<feature type="transmembrane region" description="Helical" evidence="1">
    <location>
        <begin position="35"/>
        <end position="55"/>
    </location>
</feature>
<evidence type="ECO:0000313" key="2">
    <source>
        <dbReference type="EMBL" id="AZR73549.1"/>
    </source>
</evidence>